<proteinExistence type="predicted"/>
<protein>
    <recommendedName>
        <fullName evidence="1">DUF2341 domain-containing protein</fullName>
    </recommendedName>
</protein>
<dbReference type="Pfam" id="PF10102">
    <property type="entry name" value="DUF2341"/>
    <property type="match status" value="1"/>
</dbReference>
<organism evidence="2 3">
    <name type="scientific">Ignicoccus pacificus DSM 13166</name>
    <dbReference type="NCBI Taxonomy" id="940294"/>
    <lineage>
        <taxon>Archaea</taxon>
        <taxon>Thermoproteota</taxon>
        <taxon>Thermoprotei</taxon>
        <taxon>Desulfurococcales</taxon>
        <taxon>Desulfurococcaceae</taxon>
        <taxon>Ignicoccus</taxon>
    </lineage>
</organism>
<dbReference type="Proteomes" id="UP001063698">
    <property type="component" value="Chromosome"/>
</dbReference>
<dbReference type="AlphaFoldDB" id="A0A977PJX0"/>
<accession>A0A977PJX0</accession>
<feature type="domain" description="DUF2341" evidence="1">
    <location>
        <begin position="72"/>
        <end position="134"/>
    </location>
</feature>
<reference evidence="2" key="1">
    <citation type="submission" date="2013-11" db="EMBL/GenBank/DDBJ databases">
        <title>Comparative genomics of Ignicoccus.</title>
        <authorList>
            <person name="Podar M."/>
        </authorList>
    </citation>
    <scope>NUCLEOTIDE SEQUENCE</scope>
    <source>
        <strain evidence="2">DSM 13166</strain>
    </source>
</reference>
<dbReference type="KEGG" id="ipc:IPA_02520"/>
<gene>
    <name evidence="2" type="ORF">IPA_02520</name>
</gene>
<dbReference type="EMBL" id="CP006868">
    <property type="protein sequence ID" value="UXD22201.1"/>
    <property type="molecule type" value="Genomic_DNA"/>
</dbReference>
<keyword evidence="3" id="KW-1185">Reference proteome</keyword>
<sequence>MRGKVALLLLLLMVAVKAGWVLWVENPNSVTLRDFQVRVKLPAELDGMPISITYNGKPVPFCYETFTGECKSDPNMGNGYIWVKVPYIPANGKVILKVNEGYNGATSGEEVFDFYEDFDEYSSGPLSSNYKWTVSRYANDYSHECVIDNGVLWLVKSSIKRGCNIMANNFKLKYYSKAVIEFSFLVDYYKGYVNDGDGLTIVIDGKSNKPWYGCSSGFYYQNQGIDININTDQWSTGSVSISKTPEACSIGWDDLSFAYASPKKHNLDYGIVKVTLTGSEVIVSYKDMDPIDGFVKVTIRRSVWNPYGNGYFMIGAGDGWSSGNNPDSSHGIDWIRVRKYAPKEPEAMIVKEVEPVTVTRVVTTTKTVLVPLTYVVTKYVVTTIPRYVPITVRVPTYITITSYIPKLTTITTTAWYTTTVTKGYTVTKFVPIVINNVVTKYVTLRDTITVTKETTIILTSLTTTTVTKWVQVPQPYPVPYVVTLTTTKEITVTSPTTIYLYRFLPTTVTTTTTVTIPTTSVVTSDEVITVPTYVVLTQTVLTPIYITSYIFKTTTTVVTQWITKTLYSTVYTATTTIYTIANVVSTSTITKYIIETVTVAKIPAPALLGLLSYLLFRRKKRGDVSD</sequence>
<evidence type="ECO:0000313" key="2">
    <source>
        <dbReference type="EMBL" id="UXD22201.1"/>
    </source>
</evidence>
<name>A0A977PJX0_9CREN</name>
<evidence type="ECO:0000259" key="1">
    <source>
        <dbReference type="Pfam" id="PF10102"/>
    </source>
</evidence>
<dbReference type="InterPro" id="IPR018765">
    <property type="entry name" value="DUF2341"/>
</dbReference>
<evidence type="ECO:0000313" key="3">
    <source>
        <dbReference type="Proteomes" id="UP001063698"/>
    </source>
</evidence>